<accession>A0A1M7Z2P8</accession>
<keyword evidence="2" id="KW-1185">Reference proteome</keyword>
<evidence type="ECO:0000313" key="1">
    <source>
        <dbReference type="EMBL" id="SHO59173.1"/>
    </source>
</evidence>
<evidence type="ECO:0000313" key="2">
    <source>
        <dbReference type="Proteomes" id="UP000184600"/>
    </source>
</evidence>
<evidence type="ECO:0008006" key="3">
    <source>
        <dbReference type="Google" id="ProtNLM"/>
    </source>
</evidence>
<organism evidence="1 2">
    <name type="scientific">Vibrio quintilis</name>
    <dbReference type="NCBI Taxonomy" id="1117707"/>
    <lineage>
        <taxon>Bacteria</taxon>
        <taxon>Pseudomonadati</taxon>
        <taxon>Pseudomonadota</taxon>
        <taxon>Gammaproteobacteria</taxon>
        <taxon>Vibrionales</taxon>
        <taxon>Vibrionaceae</taxon>
        <taxon>Vibrio</taxon>
    </lineage>
</organism>
<reference evidence="2" key="1">
    <citation type="submission" date="2016-12" db="EMBL/GenBank/DDBJ databases">
        <authorList>
            <person name="Rodrigo-Torres L."/>
            <person name="Arahal R.D."/>
            <person name="Lucena T."/>
        </authorList>
    </citation>
    <scope>NUCLEOTIDE SEQUENCE [LARGE SCALE GENOMIC DNA]</scope>
</reference>
<proteinExistence type="predicted"/>
<protein>
    <recommendedName>
        <fullName evidence="3">CdiI immunity protein domain-containing protein</fullName>
    </recommendedName>
</protein>
<sequence>MVKIKEPLHTVLVKYCDVECYDPQFIRESIISGRGFPYDAELVKNQLREVIDNQSMSPDEYEQLTKEDFDSQEDLFAWLEELLAEFP</sequence>
<name>A0A1M7Z2P8_9VIBR</name>
<dbReference type="Proteomes" id="UP000184600">
    <property type="component" value="Unassembled WGS sequence"/>
</dbReference>
<dbReference type="STRING" id="1117707.VQ7734_04953"/>
<gene>
    <name evidence="1" type="ORF">VQ7734_04953</name>
</gene>
<dbReference type="EMBL" id="FRFG01000103">
    <property type="protein sequence ID" value="SHO59173.1"/>
    <property type="molecule type" value="Genomic_DNA"/>
</dbReference>
<dbReference type="RefSeq" id="WP_073586588.1">
    <property type="nucleotide sequence ID" value="NZ_AP024898.1"/>
</dbReference>
<dbReference type="OrthoDB" id="6370363at2"/>
<dbReference type="AlphaFoldDB" id="A0A1M7Z2P8"/>